<dbReference type="GO" id="GO:0019171">
    <property type="term" value="F:(3R)-hydroxyacyl-[acyl-carrier-protein] dehydratase activity"/>
    <property type="evidence" value="ECO:0007669"/>
    <property type="project" value="TreeGrafter"/>
</dbReference>
<organism evidence="2 3">
    <name type="scientific">Flavonifractor plautii 1_3_50AFAA</name>
    <dbReference type="NCBI Taxonomy" id="742738"/>
    <lineage>
        <taxon>Bacteria</taxon>
        <taxon>Bacillati</taxon>
        <taxon>Bacillota</taxon>
        <taxon>Clostridia</taxon>
        <taxon>Eubacteriales</taxon>
        <taxon>Oscillospiraceae</taxon>
        <taxon>Flavonifractor</taxon>
    </lineage>
</organism>
<dbReference type="GO" id="GO:0006633">
    <property type="term" value="P:fatty acid biosynthetic process"/>
    <property type="evidence" value="ECO:0007669"/>
    <property type="project" value="TreeGrafter"/>
</dbReference>
<dbReference type="PANTHER" id="PTHR43437:SF3">
    <property type="entry name" value="HYDROXYACYL-THIOESTER DEHYDRATASE TYPE 2, MITOCHONDRIAL"/>
    <property type="match status" value="1"/>
</dbReference>
<sequence length="157" mass="16929">MNSFTLDEIYVGQKASVTKTITRGDIYAFAGLVDDYSPVHIDKAFGEQSPFGRCIAHGFLSGALFSTLAGNYLPGAGSLYVRQSLNFLRPVYAGDTITATFEVVKKGEEVTKPDGTVKFSPGRIVMKATAVNQRGEVVVEGEACSMAAREKVDCSRF</sequence>
<evidence type="ECO:0000259" key="1">
    <source>
        <dbReference type="Pfam" id="PF01575"/>
    </source>
</evidence>
<dbReference type="GeneID" id="63971996"/>
<dbReference type="Proteomes" id="UP000029585">
    <property type="component" value="Unassembled WGS sequence"/>
</dbReference>
<dbReference type="InterPro" id="IPR050965">
    <property type="entry name" value="UPF0336/Enoyl-CoA_hydratase"/>
</dbReference>
<comment type="caution">
    <text evidence="2">The sequence shown here is derived from an EMBL/GenBank/DDBJ whole genome shotgun (WGS) entry which is preliminary data.</text>
</comment>
<dbReference type="InterPro" id="IPR002539">
    <property type="entry name" value="MaoC-like_dom"/>
</dbReference>
<dbReference type="Pfam" id="PF01575">
    <property type="entry name" value="MaoC_dehydratas"/>
    <property type="match status" value="1"/>
</dbReference>
<dbReference type="EMBL" id="ADLO01000021">
    <property type="protein sequence ID" value="KGF56988.1"/>
    <property type="molecule type" value="Genomic_DNA"/>
</dbReference>
<accession>A0A096BC55</accession>
<gene>
    <name evidence="2" type="ORF">HMPREF9460_00563</name>
</gene>
<proteinExistence type="predicted"/>
<evidence type="ECO:0000313" key="3">
    <source>
        <dbReference type="Proteomes" id="UP000029585"/>
    </source>
</evidence>
<name>A0A096BC55_FLAPL</name>
<dbReference type="PANTHER" id="PTHR43437">
    <property type="entry name" value="HYDROXYACYL-THIOESTER DEHYDRATASE TYPE 2, MITOCHONDRIAL-RELATED"/>
    <property type="match status" value="1"/>
</dbReference>
<protein>
    <recommendedName>
        <fullName evidence="1">MaoC-like domain-containing protein</fullName>
    </recommendedName>
</protein>
<dbReference type="HOGENOM" id="CLU_094876_3_3_9"/>
<dbReference type="RefSeq" id="WP_007490498.1">
    <property type="nucleotide sequence ID" value="NZ_KN174161.1"/>
</dbReference>
<dbReference type="InterPro" id="IPR029069">
    <property type="entry name" value="HotDog_dom_sf"/>
</dbReference>
<reference evidence="2 3" key="1">
    <citation type="submission" date="2011-08" db="EMBL/GenBank/DDBJ databases">
        <title>The Genome Sequence of Clostridium orbiscindens 1_3_50AFAA.</title>
        <authorList>
            <consortium name="The Broad Institute Genome Sequencing Platform"/>
            <person name="Earl A."/>
            <person name="Ward D."/>
            <person name="Feldgarden M."/>
            <person name="Gevers D."/>
            <person name="Daigneault M."/>
            <person name="Strauss J."/>
            <person name="Allen-Vercoe E."/>
            <person name="Young S.K."/>
            <person name="Zeng Q."/>
            <person name="Gargeya S."/>
            <person name="Fitzgerald M."/>
            <person name="Haas B."/>
            <person name="Abouelleil A."/>
            <person name="Alvarado L."/>
            <person name="Arachchi H.M."/>
            <person name="Berlin A."/>
            <person name="Brown A."/>
            <person name="Chapman S.B."/>
            <person name="Chen Z."/>
            <person name="Dunbar C."/>
            <person name="Freedman E."/>
            <person name="Gearin G."/>
            <person name="Gellesch M."/>
            <person name="Goldberg J."/>
            <person name="Griggs A."/>
            <person name="Gujja S."/>
            <person name="Heiman D."/>
            <person name="Howarth C."/>
            <person name="Larson L."/>
            <person name="Lui A."/>
            <person name="MacDonald P.J.P."/>
            <person name="Montmayeur A."/>
            <person name="Murphy C."/>
            <person name="Neiman D."/>
            <person name="Pearson M."/>
            <person name="Priest M."/>
            <person name="Roberts A."/>
            <person name="Saif S."/>
            <person name="Shea T."/>
            <person name="Shenoy N."/>
            <person name="Sisk P."/>
            <person name="Stolte C."/>
            <person name="Sykes S."/>
            <person name="Wortman J."/>
            <person name="Nusbaum C."/>
            <person name="Birren B."/>
        </authorList>
    </citation>
    <scope>NUCLEOTIDE SEQUENCE [LARGE SCALE GENOMIC DNA]</scope>
    <source>
        <strain evidence="2 3">1_3_50AFAA</strain>
    </source>
</reference>
<dbReference type="CDD" id="cd03449">
    <property type="entry name" value="R_hydratase"/>
    <property type="match status" value="1"/>
</dbReference>
<dbReference type="AlphaFoldDB" id="A0A096BC55"/>
<evidence type="ECO:0000313" key="2">
    <source>
        <dbReference type="EMBL" id="KGF56988.1"/>
    </source>
</evidence>
<dbReference type="SUPFAM" id="SSF54637">
    <property type="entry name" value="Thioesterase/thiol ester dehydrase-isomerase"/>
    <property type="match status" value="1"/>
</dbReference>
<dbReference type="Gene3D" id="3.10.129.10">
    <property type="entry name" value="Hotdog Thioesterase"/>
    <property type="match status" value="1"/>
</dbReference>
<keyword evidence="3" id="KW-1185">Reference proteome</keyword>
<dbReference type="eggNOG" id="COG2030">
    <property type="taxonomic scope" value="Bacteria"/>
</dbReference>
<dbReference type="PATRIC" id="fig|742738.3.peg.584"/>
<feature type="domain" description="MaoC-like" evidence="1">
    <location>
        <begin position="14"/>
        <end position="116"/>
    </location>
</feature>